<name>A0ABR9RSW1_9ACTN</name>
<dbReference type="Gene3D" id="1.10.10.10">
    <property type="entry name" value="Winged helix-like DNA-binding domain superfamily/Winged helix DNA-binding domain"/>
    <property type="match status" value="1"/>
</dbReference>
<dbReference type="Pfam" id="PF12728">
    <property type="entry name" value="HTH_17"/>
    <property type="match status" value="1"/>
</dbReference>
<dbReference type="NCBIfam" id="TIGR01764">
    <property type="entry name" value="excise"/>
    <property type="match status" value="1"/>
</dbReference>
<dbReference type="InterPro" id="IPR010093">
    <property type="entry name" value="SinI_DNA-bd"/>
</dbReference>
<organism evidence="2 3">
    <name type="scientific">Nocardioides malaquae</name>
    <dbReference type="NCBI Taxonomy" id="2773426"/>
    <lineage>
        <taxon>Bacteria</taxon>
        <taxon>Bacillati</taxon>
        <taxon>Actinomycetota</taxon>
        <taxon>Actinomycetes</taxon>
        <taxon>Propionibacteriales</taxon>
        <taxon>Nocardioidaceae</taxon>
        <taxon>Nocardioides</taxon>
    </lineage>
</organism>
<comment type="caution">
    <text evidence="2">The sequence shown here is derived from an EMBL/GenBank/DDBJ whole genome shotgun (WGS) entry which is preliminary data.</text>
</comment>
<evidence type="ECO:0000313" key="2">
    <source>
        <dbReference type="EMBL" id="MBE7324257.1"/>
    </source>
</evidence>
<dbReference type="SUPFAM" id="SSF46955">
    <property type="entry name" value="Putative DNA-binding domain"/>
    <property type="match status" value="1"/>
</dbReference>
<protein>
    <submittedName>
        <fullName evidence="2">Helix-turn-helix domain-containing protein</fullName>
    </submittedName>
</protein>
<reference evidence="2 3" key="1">
    <citation type="submission" date="2020-10" db="EMBL/GenBank/DDBJ databases">
        <title>Nocardioides sp. isolated from sludge.</title>
        <authorList>
            <person name="Zhang X."/>
        </authorList>
    </citation>
    <scope>NUCLEOTIDE SEQUENCE [LARGE SCALE GENOMIC DNA]</scope>
    <source>
        <strain evidence="2 3">Y6</strain>
    </source>
</reference>
<sequence length="76" mass="8349">MDTSSSPLMGLEPLLSTTEVADYLGVPVKTIYEWRTHGHGPCAVRVGRHLKFAVSDVQAWVAQHREPQPGHTTQLG</sequence>
<dbReference type="EMBL" id="JADCSA010000005">
    <property type="protein sequence ID" value="MBE7324257.1"/>
    <property type="molecule type" value="Genomic_DNA"/>
</dbReference>
<dbReference type="InterPro" id="IPR009061">
    <property type="entry name" value="DNA-bd_dom_put_sf"/>
</dbReference>
<dbReference type="InterPro" id="IPR036388">
    <property type="entry name" value="WH-like_DNA-bd_sf"/>
</dbReference>
<feature type="domain" description="Helix-turn-helix" evidence="1">
    <location>
        <begin position="14"/>
        <end position="65"/>
    </location>
</feature>
<dbReference type="InterPro" id="IPR041657">
    <property type="entry name" value="HTH_17"/>
</dbReference>
<gene>
    <name evidence="2" type="ORF">IEQ44_06300</name>
</gene>
<evidence type="ECO:0000313" key="3">
    <source>
        <dbReference type="Proteomes" id="UP000756387"/>
    </source>
</evidence>
<accession>A0ABR9RSW1</accession>
<evidence type="ECO:0000259" key="1">
    <source>
        <dbReference type="Pfam" id="PF12728"/>
    </source>
</evidence>
<keyword evidence="3" id="KW-1185">Reference proteome</keyword>
<dbReference type="Proteomes" id="UP000756387">
    <property type="component" value="Unassembled WGS sequence"/>
</dbReference>
<dbReference type="RefSeq" id="WP_193637599.1">
    <property type="nucleotide sequence ID" value="NZ_JADCSA010000005.1"/>
</dbReference>
<proteinExistence type="predicted"/>